<dbReference type="GO" id="GO:0070006">
    <property type="term" value="F:metalloaminopeptidase activity"/>
    <property type="evidence" value="ECO:0007669"/>
    <property type="project" value="InterPro"/>
</dbReference>
<organism evidence="14 15">
    <name type="scientific">Cercospora berteroae</name>
    <dbReference type="NCBI Taxonomy" id="357750"/>
    <lineage>
        <taxon>Eukaryota</taxon>
        <taxon>Fungi</taxon>
        <taxon>Dikarya</taxon>
        <taxon>Ascomycota</taxon>
        <taxon>Pezizomycotina</taxon>
        <taxon>Dothideomycetes</taxon>
        <taxon>Dothideomycetidae</taxon>
        <taxon>Mycosphaerellales</taxon>
        <taxon>Mycosphaerellaceae</taxon>
        <taxon>Cercospora</taxon>
    </lineage>
</organism>
<dbReference type="PANTHER" id="PTHR43226:SF1">
    <property type="entry name" value="XAA-PRO DIPEPTIDASE"/>
    <property type="match status" value="1"/>
</dbReference>
<dbReference type="InterPro" id="IPR000210">
    <property type="entry name" value="BTB/POZ_dom"/>
</dbReference>
<evidence type="ECO:0000256" key="9">
    <source>
        <dbReference type="ARBA" id="ARBA00023049"/>
    </source>
</evidence>
<dbReference type="AlphaFoldDB" id="A0A2S6CCR4"/>
<dbReference type="InterPro" id="IPR036005">
    <property type="entry name" value="Creatinase/aminopeptidase-like"/>
</dbReference>
<comment type="similarity">
    <text evidence="4">Belongs to the peptidase M24B family.</text>
</comment>
<feature type="region of interest" description="Disordered" evidence="12">
    <location>
        <begin position="1"/>
        <end position="25"/>
    </location>
</feature>
<keyword evidence="6" id="KW-0031">Aminopeptidase</keyword>
<evidence type="ECO:0000256" key="2">
    <source>
        <dbReference type="ARBA" id="ARBA00001936"/>
    </source>
</evidence>
<feature type="domain" description="BTB" evidence="13">
    <location>
        <begin position="517"/>
        <end position="586"/>
    </location>
</feature>
<keyword evidence="8" id="KW-0378">Hydrolase</keyword>
<evidence type="ECO:0000256" key="12">
    <source>
        <dbReference type="SAM" id="MobiDB-lite"/>
    </source>
</evidence>
<dbReference type="InterPro" id="IPR029149">
    <property type="entry name" value="Creatin/AminoP/Spt16_N"/>
</dbReference>
<dbReference type="SUPFAM" id="SSF54695">
    <property type="entry name" value="POZ domain"/>
    <property type="match status" value="1"/>
</dbReference>
<dbReference type="InterPro" id="IPR052433">
    <property type="entry name" value="X-Pro_dipept-like"/>
</dbReference>
<evidence type="ECO:0000256" key="5">
    <source>
        <dbReference type="ARBA" id="ARBA00012574"/>
    </source>
</evidence>
<keyword evidence="15" id="KW-1185">Reference proteome</keyword>
<dbReference type="Gene3D" id="3.40.350.10">
    <property type="entry name" value="Creatinase/prolidase N-terminal domain"/>
    <property type="match status" value="1"/>
</dbReference>
<dbReference type="STRING" id="357750.A0A2S6CCR4"/>
<keyword evidence="9" id="KW-0482">Metalloprotease</keyword>
<dbReference type="SUPFAM" id="SSF55920">
    <property type="entry name" value="Creatinase/aminopeptidase"/>
    <property type="match status" value="1"/>
</dbReference>
<keyword evidence="7" id="KW-0479">Metal-binding</keyword>
<keyword evidence="10" id="KW-0464">Manganese</keyword>
<evidence type="ECO:0000256" key="4">
    <source>
        <dbReference type="ARBA" id="ARBA00008766"/>
    </source>
</evidence>
<gene>
    <name evidence="14" type="ORF">CBER1_09936</name>
</gene>
<evidence type="ECO:0000256" key="3">
    <source>
        <dbReference type="ARBA" id="ARBA00002443"/>
    </source>
</evidence>
<dbReference type="CDD" id="cd01087">
    <property type="entry name" value="Prolidase"/>
    <property type="match status" value="1"/>
</dbReference>
<sequence>MTKNTMVPRPIANPDLPKPPSGKYPAKAHARRVAKYIAEHGGPSSGIIYLEGQSTRMTEDDDQAGHFRQRRHFYYLTGCDLPDCFFAYDVASDTSTLWIPPVDPEYVMWAGMPLLPKEALERYDIDHVSTTDDLKSGKSLVEMLSKQKPVILAIEDRADLAIFDTPAIKNFQPEINLASLREAIEECRVVKDEHEIAMIRHANIVSSYAHEQVLSSVPRASNERELNAVFVMHCHANGCKEMAYGCICASGTAGSTLHYVHNDQPLEGKDNILLDAGAEYNCYCADITRTFPITKDGRFTKESKEIYDLVLLMQSEAFKLIRPGAMWEDCHMKAHTTGALGLQKLGIFNKDLTPEQIMSSHIMTRFFPHGLGHYLGMDTHDTGGHANYDDPDPYFAYLRKRGPLPVGAVITNEPGIYFREFPLRQELKDGKWDGIVVQEVLERYWRVGGVRIEDDVVITEDGYENLTTVSSDWQTVEAMPRLKSSKIQTTIQRTSEKMSTVPSLADRASAAADFSTSPVLINVGEAKHPFYVHELLLRESSKFFDAALNKKWREGQTRVVNLPESEPNVLKVYGNWLYSGRLFIDDEPSVPHQQKAKYRLLVKLYMLGDRLCDISFKDAITDAAGQQVLTSYEGVRYTIGTPGCRLLYENTVSNAPLRRLVVRTFVMLRCCSRVAEDEPSALLHDIIQAMARNDAPTCDEFAQELADCKHHEHETGAENCATGTKAADYICRKDDGLSLCPR</sequence>
<dbReference type="PROSITE" id="PS50097">
    <property type="entry name" value="BTB"/>
    <property type="match status" value="1"/>
</dbReference>
<dbReference type="Proteomes" id="UP000237631">
    <property type="component" value="Unassembled WGS sequence"/>
</dbReference>
<evidence type="ECO:0000256" key="6">
    <source>
        <dbReference type="ARBA" id="ARBA00022438"/>
    </source>
</evidence>
<comment type="cofactor">
    <cofactor evidence="2">
        <name>Mn(2+)</name>
        <dbReference type="ChEBI" id="CHEBI:29035"/>
    </cofactor>
</comment>
<dbReference type="EMBL" id="PNEN01000493">
    <property type="protein sequence ID" value="PPJ57503.1"/>
    <property type="molecule type" value="Genomic_DNA"/>
</dbReference>
<dbReference type="CDD" id="cd18186">
    <property type="entry name" value="BTB_POZ_ZBTB_KLHL-like"/>
    <property type="match status" value="1"/>
</dbReference>
<proteinExistence type="inferred from homology"/>
<evidence type="ECO:0000313" key="14">
    <source>
        <dbReference type="EMBL" id="PPJ57503.1"/>
    </source>
</evidence>
<comment type="caution">
    <text evidence="14">The sequence shown here is derived from an EMBL/GenBank/DDBJ whole genome shotgun (WGS) entry which is preliminary data.</text>
</comment>
<comment type="catalytic activity">
    <reaction evidence="1">
        <text>Release of any N-terminal amino acid, including proline, that is linked to proline, even from a dipeptide or tripeptide.</text>
        <dbReference type="EC" id="3.4.11.9"/>
    </reaction>
</comment>
<evidence type="ECO:0000256" key="1">
    <source>
        <dbReference type="ARBA" id="ARBA00001424"/>
    </source>
</evidence>
<evidence type="ECO:0000256" key="8">
    <source>
        <dbReference type="ARBA" id="ARBA00022801"/>
    </source>
</evidence>
<evidence type="ECO:0000256" key="7">
    <source>
        <dbReference type="ARBA" id="ARBA00022723"/>
    </source>
</evidence>
<dbReference type="EC" id="3.4.11.9" evidence="5"/>
<dbReference type="PANTHER" id="PTHR43226">
    <property type="entry name" value="XAA-PRO AMINOPEPTIDASE 3"/>
    <property type="match status" value="1"/>
</dbReference>
<evidence type="ECO:0000259" key="13">
    <source>
        <dbReference type="PROSITE" id="PS50097"/>
    </source>
</evidence>
<accession>A0A2S6CCR4</accession>
<dbReference type="Pfam" id="PF05195">
    <property type="entry name" value="AMP_N"/>
    <property type="match status" value="1"/>
</dbReference>
<evidence type="ECO:0000256" key="11">
    <source>
        <dbReference type="ARBA" id="ARBA00030849"/>
    </source>
</evidence>
<dbReference type="InterPro" id="IPR000994">
    <property type="entry name" value="Pept_M24"/>
</dbReference>
<reference evidence="15" key="1">
    <citation type="journal article" date="2017" name="bioRxiv">
        <title>Conservation of a gene cluster reveals novel cercosporin biosynthetic mechanisms and extends production to the genus Colletotrichum.</title>
        <authorList>
            <person name="de Jonge R."/>
            <person name="Ebert M.K."/>
            <person name="Huitt-Roehl C.R."/>
            <person name="Pal P."/>
            <person name="Suttle J.C."/>
            <person name="Spanner R.E."/>
            <person name="Neubauer J.D."/>
            <person name="Jurick W.M.II."/>
            <person name="Stott K.A."/>
            <person name="Secor G.A."/>
            <person name="Thomma B.P.H.J."/>
            <person name="Van de Peer Y."/>
            <person name="Townsend C.A."/>
            <person name="Bolton M.D."/>
        </authorList>
    </citation>
    <scope>NUCLEOTIDE SEQUENCE [LARGE SCALE GENOMIC DNA]</scope>
    <source>
        <strain evidence="15">CBS538.71</strain>
    </source>
</reference>
<dbReference type="GO" id="GO:0030145">
    <property type="term" value="F:manganese ion binding"/>
    <property type="evidence" value="ECO:0007669"/>
    <property type="project" value="InterPro"/>
</dbReference>
<dbReference type="InterPro" id="IPR011333">
    <property type="entry name" value="SKP1/BTB/POZ_sf"/>
</dbReference>
<protein>
    <recommendedName>
        <fullName evidence="5">Xaa-Pro aminopeptidase</fullName>
        <ecNumber evidence="5">3.4.11.9</ecNumber>
    </recommendedName>
    <alternativeName>
        <fullName evidence="11">Aminoacylproline aminopeptidase</fullName>
    </alternativeName>
</protein>
<evidence type="ECO:0000313" key="15">
    <source>
        <dbReference type="Proteomes" id="UP000237631"/>
    </source>
</evidence>
<dbReference type="SUPFAM" id="SSF53092">
    <property type="entry name" value="Creatinase/prolidase N-terminal domain"/>
    <property type="match status" value="1"/>
</dbReference>
<dbReference type="Gene3D" id="3.90.230.10">
    <property type="entry name" value="Creatinase/methionine aminopeptidase superfamily"/>
    <property type="match status" value="1"/>
</dbReference>
<dbReference type="InterPro" id="IPR007865">
    <property type="entry name" value="Aminopep_P_N"/>
</dbReference>
<dbReference type="OrthoDB" id="10261878at2759"/>
<comment type="function">
    <text evidence="3">Catalyzes the removal of a penultimate prolyl residue from the N-termini of peptides.</text>
</comment>
<keyword evidence="6" id="KW-0645">Protease</keyword>
<dbReference type="SMART" id="SM01011">
    <property type="entry name" value="AMP_N"/>
    <property type="match status" value="1"/>
</dbReference>
<dbReference type="GO" id="GO:0006508">
    <property type="term" value="P:proteolysis"/>
    <property type="evidence" value="ECO:0007669"/>
    <property type="project" value="TreeGrafter"/>
</dbReference>
<dbReference type="Pfam" id="PF00557">
    <property type="entry name" value="Peptidase_M24"/>
    <property type="match status" value="1"/>
</dbReference>
<dbReference type="Gene3D" id="3.30.710.10">
    <property type="entry name" value="Potassium Channel Kv1.1, Chain A"/>
    <property type="match status" value="1"/>
</dbReference>
<evidence type="ECO:0000256" key="10">
    <source>
        <dbReference type="ARBA" id="ARBA00023211"/>
    </source>
</evidence>
<name>A0A2S6CCR4_9PEZI</name>